<gene>
    <name evidence="1" type="ORF">F4821DRAFT_238453</name>
</gene>
<comment type="caution">
    <text evidence="1">The sequence shown here is derived from an EMBL/GenBank/DDBJ whole genome shotgun (WGS) entry which is preliminary data.</text>
</comment>
<name>A0ACC0D188_9PEZI</name>
<protein>
    <submittedName>
        <fullName evidence="1">Uncharacterized protein</fullName>
    </submittedName>
</protein>
<evidence type="ECO:0000313" key="2">
    <source>
        <dbReference type="Proteomes" id="UP001497680"/>
    </source>
</evidence>
<dbReference type="Proteomes" id="UP001497680">
    <property type="component" value="Unassembled WGS sequence"/>
</dbReference>
<organism evidence="1 2">
    <name type="scientific">Hypoxylon rubiginosum</name>
    <dbReference type="NCBI Taxonomy" id="110542"/>
    <lineage>
        <taxon>Eukaryota</taxon>
        <taxon>Fungi</taxon>
        <taxon>Dikarya</taxon>
        <taxon>Ascomycota</taxon>
        <taxon>Pezizomycotina</taxon>
        <taxon>Sordariomycetes</taxon>
        <taxon>Xylariomycetidae</taxon>
        <taxon>Xylariales</taxon>
        <taxon>Hypoxylaceae</taxon>
        <taxon>Hypoxylon</taxon>
    </lineage>
</organism>
<reference evidence="1 2" key="1">
    <citation type="journal article" date="2022" name="New Phytol.">
        <title>Ecological generalism drives hyperdiversity of secondary metabolite gene clusters in xylarialean endophytes.</title>
        <authorList>
            <person name="Franco M.E.E."/>
            <person name="Wisecaver J.H."/>
            <person name="Arnold A.E."/>
            <person name="Ju Y.M."/>
            <person name="Slot J.C."/>
            <person name="Ahrendt S."/>
            <person name="Moore L.P."/>
            <person name="Eastman K.E."/>
            <person name="Scott K."/>
            <person name="Konkel Z."/>
            <person name="Mondo S.J."/>
            <person name="Kuo A."/>
            <person name="Hayes R.D."/>
            <person name="Haridas S."/>
            <person name="Andreopoulos B."/>
            <person name="Riley R."/>
            <person name="LaButti K."/>
            <person name="Pangilinan J."/>
            <person name="Lipzen A."/>
            <person name="Amirebrahimi M."/>
            <person name="Yan J."/>
            <person name="Adam C."/>
            <person name="Keymanesh K."/>
            <person name="Ng V."/>
            <person name="Louie K."/>
            <person name="Northen T."/>
            <person name="Drula E."/>
            <person name="Henrissat B."/>
            <person name="Hsieh H.M."/>
            <person name="Youens-Clark K."/>
            <person name="Lutzoni F."/>
            <person name="Miadlikowska J."/>
            <person name="Eastwood D.C."/>
            <person name="Hamelin R.C."/>
            <person name="Grigoriev I.V."/>
            <person name="U'Ren J.M."/>
        </authorList>
    </citation>
    <scope>NUCLEOTIDE SEQUENCE [LARGE SCALE GENOMIC DNA]</scope>
    <source>
        <strain evidence="1 2">ER1909</strain>
    </source>
</reference>
<accession>A0ACC0D188</accession>
<keyword evidence="2" id="KW-1185">Reference proteome</keyword>
<evidence type="ECO:0000313" key="1">
    <source>
        <dbReference type="EMBL" id="KAI6086307.1"/>
    </source>
</evidence>
<dbReference type="EMBL" id="MU394316">
    <property type="protein sequence ID" value="KAI6086307.1"/>
    <property type="molecule type" value="Genomic_DNA"/>
</dbReference>
<sequence>MLSNPPQGGLQARNRQHRRQNSTPTGFETTKIANNLSNMHQQHQQQRAARMSHRRGMSLDTRRQLHQQRQMQSPTVPTRQDFTTVSNTTNNTGSITSQHVLREAQQQRRARPGPQQAYANLATDENYLISPHGTPRTQSFEGQCFGNLPNPQDLQMNLDMYNGSMNIAMRKNQESFSSNVSTSPDFDQFPSSALSTPTFVNYHDSPTSGTGWISEGETSSTRRSSRRISNGIMDRVAKFETLGIEVPRPLTPPQQNATDYFPLTPMETPHGRTIKHSQQPQRFSDGYDESMEETVKPTRQSSNQRSRTTFDEMRQAAESQVSMPMPNRGNTMPLLETFNQPSDPMADFLNMGPVGNNGLRIDTSFDGLPPSSSQALSACSDYSEHSTPVTPHMSDFNATFSFNPGMQSVTIESDAPPSEGSFSGEKPSHRGSSHRRNESMASMASAASIASIDIEKTKTTTGITMEDIHQFISGPDPRDNKWTCTFEDCNKKFGRKENIKSHVQTHLNDRQYMCPTCQKCFVRQHDLKRHAKIHTGIKPYPCECGNSFARHDALTRHKQRGMCIGAFDGVVRKVVKRGRPRKHRPDMDERKNKTLRTIRKNKSVSSVSSSQSGWSDSSAVNSPENVEPDFGMLEDIMDVSMGGTTMNPSSLQGLCSSSAPMPSLTADDTPVSRHSPSAASVHSYLSQMSHMSLQQDLVAEAMSSQPASPAKSVASHYNELPELSRSSSPPSDNRYFDAEPNSSGTDITISTAIGTSSIPSFAGLDGGNEDDILLQFTNNDSSLLMLGSDSKFDEAFDGVDMFTNNDDLFFGSS</sequence>
<proteinExistence type="predicted"/>